<feature type="signal peptide" evidence="1">
    <location>
        <begin position="1"/>
        <end position="20"/>
    </location>
</feature>
<gene>
    <name evidence="2" type="ORF">CfE428DRAFT_3561</name>
</gene>
<comment type="caution">
    <text evidence="2">The sequence shown here is derived from an EMBL/GenBank/DDBJ whole genome shotgun (WGS) entry which is preliminary data.</text>
</comment>
<feature type="chain" id="PRO_5002803128" evidence="1">
    <location>
        <begin position="21"/>
        <end position="156"/>
    </location>
</feature>
<accession>B4D3S3</accession>
<keyword evidence="3" id="KW-1185">Reference proteome</keyword>
<sequence precursor="true">MKTLLALGVALGLPSLSALGIPQTIQSPVLVVGTNLTFEQLATDPGSWGATSSLKGNWKTQGDTLTLGDPVAVFGIAADEITARQQDGQVQSFRVVFRPKEKSTGNLLSRVAANVRAFTGNAGTKAGDTTVFKYKGVTITLRSGAAHEVVAEFTRA</sequence>
<organism evidence="2 3">
    <name type="scientific">Chthoniobacter flavus Ellin428</name>
    <dbReference type="NCBI Taxonomy" id="497964"/>
    <lineage>
        <taxon>Bacteria</taxon>
        <taxon>Pseudomonadati</taxon>
        <taxon>Verrucomicrobiota</taxon>
        <taxon>Spartobacteria</taxon>
        <taxon>Chthoniobacterales</taxon>
        <taxon>Chthoniobacteraceae</taxon>
        <taxon>Chthoniobacter</taxon>
    </lineage>
</organism>
<evidence type="ECO:0000313" key="3">
    <source>
        <dbReference type="Proteomes" id="UP000005824"/>
    </source>
</evidence>
<reference evidence="2 3" key="1">
    <citation type="journal article" date="2011" name="J. Bacteriol.">
        <title>Genome sequence of Chthoniobacter flavus Ellin428, an aerobic heterotrophic soil bacterium.</title>
        <authorList>
            <person name="Kant R."/>
            <person name="van Passel M.W."/>
            <person name="Palva A."/>
            <person name="Lucas S."/>
            <person name="Lapidus A."/>
            <person name="Glavina Del Rio T."/>
            <person name="Dalin E."/>
            <person name="Tice H."/>
            <person name="Bruce D."/>
            <person name="Goodwin L."/>
            <person name="Pitluck S."/>
            <person name="Larimer F.W."/>
            <person name="Land M.L."/>
            <person name="Hauser L."/>
            <person name="Sangwan P."/>
            <person name="de Vos W.M."/>
            <person name="Janssen P.H."/>
            <person name="Smidt H."/>
        </authorList>
    </citation>
    <scope>NUCLEOTIDE SEQUENCE [LARGE SCALE GENOMIC DNA]</scope>
    <source>
        <strain evidence="2 3">Ellin428</strain>
    </source>
</reference>
<name>B4D3S3_9BACT</name>
<evidence type="ECO:0000313" key="2">
    <source>
        <dbReference type="EMBL" id="EDY18903.1"/>
    </source>
</evidence>
<dbReference type="InParanoid" id="B4D3S3"/>
<proteinExistence type="predicted"/>
<protein>
    <submittedName>
        <fullName evidence="2">Uncharacterized protein</fullName>
    </submittedName>
</protein>
<dbReference type="RefSeq" id="WP_006980886.1">
    <property type="nucleotide sequence ID" value="NZ_ABVL01000010.1"/>
</dbReference>
<dbReference type="Proteomes" id="UP000005824">
    <property type="component" value="Unassembled WGS sequence"/>
</dbReference>
<evidence type="ECO:0000256" key="1">
    <source>
        <dbReference type="SAM" id="SignalP"/>
    </source>
</evidence>
<dbReference type="EMBL" id="ABVL01000010">
    <property type="protein sequence ID" value="EDY18903.1"/>
    <property type="molecule type" value="Genomic_DNA"/>
</dbReference>
<dbReference type="AlphaFoldDB" id="B4D3S3"/>
<keyword evidence="1" id="KW-0732">Signal</keyword>
<dbReference type="STRING" id="497964.CfE428DRAFT_3561"/>